<dbReference type="AlphaFoldDB" id="A0A9D3AX62"/>
<dbReference type="RefSeq" id="WP_161822993.1">
    <property type="nucleotide sequence ID" value="NZ_LSRS01000007.1"/>
</dbReference>
<dbReference type="Pfam" id="PF09580">
    <property type="entry name" value="Spore_YhcN_YlaJ"/>
    <property type="match status" value="1"/>
</dbReference>
<sequence>MNKILKVVILCLIVCIMAGCAVVELPQRKPLAQMGQVSGPPYIHAELSEQVEEVAGDIQGVKDSTALVMNDQIAVAVKVTGFDRLHLKAIRQNLYNQVERTAPGYDVHVTTDKKLFAQLQMLKEQIKNAQQYSIPAQIKDSYNVIIEDMNG</sequence>
<dbReference type="OrthoDB" id="2885813at2"/>
<proteinExistence type="predicted"/>
<comment type="caution">
    <text evidence="1">The sequence shown here is derived from an EMBL/GenBank/DDBJ whole genome shotgun (WGS) entry which is preliminary data.</text>
</comment>
<evidence type="ECO:0000313" key="2">
    <source>
        <dbReference type="Proteomes" id="UP000798488"/>
    </source>
</evidence>
<dbReference type="InterPro" id="IPR019076">
    <property type="entry name" value="Spore_lipoprot_YhcN/YlaJ-like"/>
</dbReference>
<name>A0A9D3AX62_9FIRM</name>
<keyword evidence="1" id="KW-0449">Lipoprotein</keyword>
<dbReference type="EMBL" id="LSRS01000007">
    <property type="protein sequence ID" value="KAF1084056.1"/>
    <property type="molecule type" value="Genomic_DNA"/>
</dbReference>
<evidence type="ECO:0000313" key="1">
    <source>
        <dbReference type="EMBL" id="KAF1084056.1"/>
    </source>
</evidence>
<gene>
    <name evidence="1" type="ORF">SPSYN_02703</name>
</gene>
<keyword evidence="2" id="KW-1185">Reference proteome</keyword>
<reference evidence="1" key="1">
    <citation type="submission" date="2016-02" db="EMBL/GenBank/DDBJ databases">
        <title>Draft Genome Sequence of Sporotomaculum syntrophicum Strain FB, a Syntrophic Benzoate Degrader.</title>
        <authorList>
            <person name="Nobu M.K."/>
            <person name="Narihiro T."/>
            <person name="Qiu Y.-L."/>
            <person name="Ohashi A."/>
            <person name="Liu W.-T."/>
            <person name="Yuji S."/>
        </authorList>
    </citation>
    <scope>NUCLEOTIDE SEQUENCE</scope>
    <source>
        <strain evidence="1">FB</strain>
    </source>
</reference>
<accession>A0A9D3AX62</accession>
<organism evidence="1 2">
    <name type="scientific">Sporotomaculum syntrophicum</name>
    <dbReference type="NCBI Taxonomy" id="182264"/>
    <lineage>
        <taxon>Bacteria</taxon>
        <taxon>Bacillati</taxon>
        <taxon>Bacillota</taxon>
        <taxon>Clostridia</taxon>
        <taxon>Eubacteriales</taxon>
        <taxon>Desulfallaceae</taxon>
        <taxon>Sporotomaculum</taxon>
    </lineage>
</organism>
<protein>
    <submittedName>
        <fullName evidence="1">Sporulation lipoprotein YhcN/YlaJ</fullName>
    </submittedName>
</protein>
<dbReference type="Proteomes" id="UP000798488">
    <property type="component" value="Unassembled WGS sequence"/>
</dbReference>
<dbReference type="PROSITE" id="PS51257">
    <property type="entry name" value="PROKAR_LIPOPROTEIN"/>
    <property type="match status" value="1"/>
</dbReference>